<keyword evidence="3" id="KW-0378">Hydrolase</keyword>
<dbReference type="RefSeq" id="WP_313496061.1">
    <property type="nucleotide sequence ID" value="NZ_CP134879.1"/>
</dbReference>
<proteinExistence type="predicted"/>
<protein>
    <submittedName>
        <fullName evidence="3">Phosphodiester glycosidase family protein</fullName>
    </submittedName>
</protein>
<dbReference type="PROSITE" id="PS51257">
    <property type="entry name" value="PROKAR_LIPOPROTEIN"/>
    <property type="match status" value="1"/>
</dbReference>
<accession>A0AA96F3D8</accession>
<dbReference type="GO" id="GO:0016798">
    <property type="term" value="F:hydrolase activity, acting on glycosyl bonds"/>
    <property type="evidence" value="ECO:0007669"/>
    <property type="project" value="UniProtKB-KW"/>
</dbReference>
<dbReference type="AlphaFoldDB" id="A0AA96F3D8"/>
<keyword evidence="3" id="KW-0326">Glycosidase</keyword>
<evidence type="ECO:0000313" key="3">
    <source>
        <dbReference type="EMBL" id="WNM23274.1"/>
    </source>
</evidence>
<feature type="domain" description="Phosphodiester glycosidase" evidence="2">
    <location>
        <begin position="106"/>
        <end position="247"/>
    </location>
</feature>
<keyword evidence="4" id="KW-1185">Reference proteome</keyword>
<dbReference type="EMBL" id="CP134879">
    <property type="protein sequence ID" value="WNM23274.1"/>
    <property type="molecule type" value="Genomic_DNA"/>
</dbReference>
<feature type="chain" id="PRO_5041693485" evidence="1">
    <location>
        <begin position="24"/>
        <end position="275"/>
    </location>
</feature>
<evidence type="ECO:0000256" key="1">
    <source>
        <dbReference type="SAM" id="SignalP"/>
    </source>
</evidence>
<dbReference type="Pfam" id="PF09992">
    <property type="entry name" value="NAGPA"/>
    <property type="match status" value="1"/>
</dbReference>
<gene>
    <name evidence="3" type="ORF">RN606_07820</name>
</gene>
<sequence>MPTMLRTSAAIALVMLLVGCAGPRVDESSASPSVTTPSASGSETPFIVTTTEPAKQVDPDSAVQPYEFEGVRFSVARLDLSQWDIRVVWDGEKGGTYLGEVDGDVLTNAGIFTPSYVPGGLLVSDGQQLVPLNLNGGEGNFHLLPNGVFAIMDDGTAEVVDSVDYSPDGVMQATQSGPALVLDGVIHPAFTAGSTNVAFRSGVGVSADGRTVYLAISDDLVNFDTFARMFRDGLGASSALYLDGQISGLWAAGAGRDIDLLLQPYAGIIAATRKG</sequence>
<dbReference type="Proteomes" id="UP001304125">
    <property type="component" value="Chromosome"/>
</dbReference>
<reference evidence="3 4" key="1">
    <citation type="submission" date="2023-09" db="EMBL/GenBank/DDBJ databases">
        <title>Demequina sp. a novel bacteria isolated from Capsicum annuum.</title>
        <authorList>
            <person name="Humaira Z."/>
            <person name="Lee J."/>
            <person name="Cho D."/>
        </authorList>
    </citation>
    <scope>NUCLEOTIDE SEQUENCE [LARGE SCALE GENOMIC DNA]</scope>
    <source>
        <strain evidence="3 4">OYTSA14</strain>
    </source>
</reference>
<dbReference type="InterPro" id="IPR018711">
    <property type="entry name" value="NAGPA"/>
</dbReference>
<keyword evidence="1" id="KW-0732">Signal</keyword>
<organism evidence="3 4">
    <name type="scientific">Demequina capsici</name>
    <dbReference type="NCBI Taxonomy" id="3075620"/>
    <lineage>
        <taxon>Bacteria</taxon>
        <taxon>Bacillati</taxon>
        <taxon>Actinomycetota</taxon>
        <taxon>Actinomycetes</taxon>
        <taxon>Micrococcales</taxon>
        <taxon>Demequinaceae</taxon>
        <taxon>Demequina</taxon>
    </lineage>
</organism>
<evidence type="ECO:0000259" key="2">
    <source>
        <dbReference type="Pfam" id="PF09992"/>
    </source>
</evidence>
<name>A0AA96F3D8_9MICO</name>
<feature type="signal peptide" evidence="1">
    <location>
        <begin position="1"/>
        <end position="23"/>
    </location>
</feature>
<evidence type="ECO:0000313" key="4">
    <source>
        <dbReference type="Proteomes" id="UP001304125"/>
    </source>
</evidence>